<keyword evidence="2 4" id="KW-0853">WD repeat</keyword>
<name>A0A507B6D8_9PEZI</name>
<dbReference type="SMART" id="SM00320">
    <property type="entry name" value="WD40"/>
    <property type="match status" value="7"/>
</dbReference>
<evidence type="ECO:0000313" key="8">
    <source>
        <dbReference type="Proteomes" id="UP000319257"/>
    </source>
</evidence>
<dbReference type="InterPro" id="IPR001810">
    <property type="entry name" value="F-box_dom"/>
</dbReference>
<feature type="compositionally biased region" description="Basic residues" evidence="5">
    <location>
        <begin position="646"/>
        <end position="656"/>
    </location>
</feature>
<feature type="region of interest" description="Disordered" evidence="5">
    <location>
        <begin position="1"/>
        <end position="20"/>
    </location>
</feature>
<dbReference type="SUPFAM" id="SSF50978">
    <property type="entry name" value="WD40 repeat-like"/>
    <property type="match status" value="1"/>
</dbReference>
<protein>
    <recommendedName>
        <fullName evidence="6">F-box domain-containing protein</fullName>
    </recommendedName>
</protein>
<feature type="compositionally biased region" description="Polar residues" evidence="5">
    <location>
        <begin position="1"/>
        <end position="12"/>
    </location>
</feature>
<comment type="caution">
    <text evidence="7">The sequence shown here is derived from an EMBL/GenBank/DDBJ whole genome shotgun (WGS) entry which is preliminary data.</text>
</comment>
<feature type="region of interest" description="Disordered" evidence="5">
    <location>
        <begin position="271"/>
        <end position="297"/>
    </location>
</feature>
<dbReference type="Proteomes" id="UP000319257">
    <property type="component" value="Unassembled WGS sequence"/>
</dbReference>
<feature type="repeat" description="WD" evidence="4">
    <location>
        <begin position="554"/>
        <end position="593"/>
    </location>
</feature>
<dbReference type="GeneID" id="41974021"/>
<dbReference type="InterPro" id="IPR001680">
    <property type="entry name" value="WD40_rpt"/>
</dbReference>
<dbReference type="SUPFAM" id="SSF81383">
    <property type="entry name" value="F-box domain"/>
    <property type="match status" value="1"/>
</dbReference>
<dbReference type="InParanoid" id="A0A507B6D8"/>
<keyword evidence="8" id="KW-1185">Reference proteome</keyword>
<sequence length="1039" mass="112359">MDDTLPPSQQDEGYSEDPLNPVLSGSSLSLKSRGDLLAASLASRSASNELPPWLLRHLSTLSIANKTQLAMSLLDDLPTGVISQIVQQLNPRLYIDFISYLPAEICLKILEHLDPVSLITVARSCRAWYDLALDRKLWEQLYYMEGWQAITSEIQAWEAKVNENLNSSSGPQQQHSTSSEDGHVSKKRAISMSPRLERDPDYMMIDADRPLKQEPLQVETSESSLFGGPSTAGSLMRSSMTPGMGDLNMDGSGTSWTSKIDKRLGALDKGKGKAVHLPSSPTECVKSHSLPEMFPTENPGSIPKSTLWMWDSTSSRYKINWKYLYSMRRRLEFNWEEGNFKNFQFPHPDHPEEGHTECIYSIQFNSEYLVSGSRDDTIRIWSMQTRRLVLPPLTGHRGSVLCLQFDSDPDEDLIVSGSSDSDVILWRFSTGQIIQRLTRAHRESVLNVKFDKRILVTCSKDKTIKIFNRRELRPGDLGYGEVLVAPVPVHLKAYGYDPLDQLPVKPPYTMIGSLEGHSAAVNAVQICGREVVSASGDRNVKIWDWPNQSCLRTFVGHNKGIACVQYDGKRIVSGSSDNEVKVFDRPSGVELASLHSHSNLVRTVQAGFADLPYSAEEDAAEAARVDAEYYKAVEQGTIPMQSQDRRHPHRQGNHGSRRPEDIQAVGAKLPPGGGGGQYARIVSGSYDATIIIWRRDKDGTWKARHHLKQEDAALASGRRQLPDTQLHVPPPSVAPDSITPSPAAMGASTNGASVPAASSSATQAIPPIAPAQAVPTDESSVTAINPSSHASISNLIDIAVPQGVHVLQQALASYPAMLSMQGHLQAAIDREQNPFLRSQLRQAVSTALVRNQIAQARARQQLGIQGLLNGPSIAGPSSSSSSGQQQAPAAAGSSSSAAAAAADPAVTHHATPSIPHPVVAIGTSGTASAGGSQEATAAASAAVVDTTGQITPMPHTVQPAPATITGAPPPTVLPPAAGAPRAVHHPHLADAGTSPRVFKLQFDARRIICCSQTGVIVGWDFCNGDEELEECARFFATVE</sequence>
<dbReference type="Gene3D" id="2.130.10.10">
    <property type="entry name" value="YVTN repeat-like/Quinoprotein amine dehydrogenase"/>
    <property type="match status" value="2"/>
</dbReference>
<dbReference type="AlphaFoldDB" id="A0A507B6D8"/>
<feature type="region of interest" description="Disordered" evidence="5">
    <location>
        <begin position="165"/>
        <end position="192"/>
    </location>
</feature>
<dbReference type="PRINTS" id="PR00320">
    <property type="entry name" value="GPROTEINBRPT"/>
</dbReference>
<evidence type="ECO:0000256" key="3">
    <source>
        <dbReference type="ARBA" id="ARBA00022737"/>
    </source>
</evidence>
<dbReference type="PANTHER" id="PTHR14604:SF4">
    <property type="entry name" value="F-BOX DOMAIN-CONTAINING PROTEIN"/>
    <property type="match status" value="1"/>
</dbReference>
<dbReference type="Pfam" id="PF12937">
    <property type="entry name" value="F-box-like"/>
    <property type="match status" value="1"/>
</dbReference>
<proteinExistence type="inferred from homology"/>
<dbReference type="STRING" id="1093900.A0A507B6D8"/>
<dbReference type="RefSeq" id="XP_030994640.1">
    <property type="nucleotide sequence ID" value="XM_031141221.1"/>
</dbReference>
<organism evidence="7 8">
    <name type="scientific">Thyridium curvatum</name>
    <dbReference type="NCBI Taxonomy" id="1093900"/>
    <lineage>
        <taxon>Eukaryota</taxon>
        <taxon>Fungi</taxon>
        <taxon>Dikarya</taxon>
        <taxon>Ascomycota</taxon>
        <taxon>Pezizomycotina</taxon>
        <taxon>Sordariomycetes</taxon>
        <taxon>Sordariomycetidae</taxon>
        <taxon>Thyridiales</taxon>
        <taxon>Thyridiaceae</taxon>
        <taxon>Thyridium</taxon>
    </lineage>
</organism>
<evidence type="ECO:0000256" key="5">
    <source>
        <dbReference type="SAM" id="MobiDB-lite"/>
    </source>
</evidence>
<feature type="repeat" description="WD" evidence="4">
    <location>
        <begin position="514"/>
        <end position="553"/>
    </location>
</feature>
<dbReference type="EMBL" id="SKBQ01000038">
    <property type="protein sequence ID" value="TPX12929.1"/>
    <property type="molecule type" value="Genomic_DNA"/>
</dbReference>
<evidence type="ECO:0000256" key="2">
    <source>
        <dbReference type="ARBA" id="ARBA00022574"/>
    </source>
</evidence>
<feature type="region of interest" description="Disordered" evidence="5">
    <location>
        <begin position="873"/>
        <end position="919"/>
    </location>
</feature>
<dbReference type="Pfam" id="PF00400">
    <property type="entry name" value="WD40"/>
    <property type="match status" value="5"/>
</dbReference>
<keyword evidence="3" id="KW-0677">Repeat</keyword>
<dbReference type="InterPro" id="IPR015943">
    <property type="entry name" value="WD40/YVTN_repeat-like_dom_sf"/>
</dbReference>
<dbReference type="SMART" id="SM00256">
    <property type="entry name" value="FBOX"/>
    <property type="match status" value="1"/>
</dbReference>
<dbReference type="PROSITE" id="PS50181">
    <property type="entry name" value="FBOX"/>
    <property type="match status" value="1"/>
</dbReference>
<feature type="repeat" description="WD" evidence="4">
    <location>
        <begin position="393"/>
        <end position="436"/>
    </location>
</feature>
<feature type="compositionally biased region" description="Polar residues" evidence="5">
    <location>
        <begin position="165"/>
        <end position="177"/>
    </location>
</feature>
<comment type="similarity">
    <text evidence="1">Belongs to the WD repeat MET30/SCONB/SCON-2 family.</text>
</comment>
<evidence type="ECO:0000256" key="1">
    <source>
        <dbReference type="ARBA" id="ARBA00007968"/>
    </source>
</evidence>
<evidence type="ECO:0000256" key="4">
    <source>
        <dbReference type="PROSITE-ProRule" id="PRU00221"/>
    </source>
</evidence>
<evidence type="ECO:0000313" key="7">
    <source>
        <dbReference type="EMBL" id="TPX12929.1"/>
    </source>
</evidence>
<evidence type="ECO:0000259" key="6">
    <source>
        <dbReference type="PROSITE" id="PS50181"/>
    </source>
</evidence>
<dbReference type="PROSITE" id="PS50082">
    <property type="entry name" value="WD_REPEATS_2"/>
    <property type="match status" value="4"/>
</dbReference>
<feature type="domain" description="F-box" evidence="6">
    <location>
        <begin position="95"/>
        <end position="141"/>
    </location>
</feature>
<dbReference type="InterPro" id="IPR050995">
    <property type="entry name" value="WD-F-box_domain-protein"/>
</dbReference>
<dbReference type="InterPro" id="IPR036322">
    <property type="entry name" value="WD40_repeat_dom_sf"/>
</dbReference>
<feature type="region of interest" description="Disordered" evidence="5">
    <location>
        <begin position="636"/>
        <end position="675"/>
    </location>
</feature>
<gene>
    <name evidence="7" type="ORF">E0L32_006574</name>
</gene>
<dbReference type="PROSITE" id="PS50294">
    <property type="entry name" value="WD_REPEATS_REGION"/>
    <property type="match status" value="3"/>
</dbReference>
<feature type="compositionally biased region" description="Low complexity" evidence="5">
    <location>
        <begin position="873"/>
        <end position="902"/>
    </location>
</feature>
<accession>A0A507B6D8</accession>
<dbReference type="InterPro" id="IPR020472">
    <property type="entry name" value="WD40_PAC1"/>
</dbReference>
<dbReference type="InterPro" id="IPR036047">
    <property type="entry name" value="F-box-like_dom_sf"/>
</dbReference>
<reference evidence="7 8" key="1">
    <citation type="submission" date="2019-06" db="EMBL/GenBank/DDBJ databases">
        <title>Draft genome sequence of the filamentous fungus Phialemoniopsis curvata isolated from diesel fuel.</title>
        <authorList>
            <person name="Varaljay V.A."/>
            <person name="Lyon W.J."/>
            <person name="Crouch A.L."/>
            <person name="Drake C.E."/>
            <person name="Hollomon J.M."/>
            <person name="Nadeau L.J."/>
            <person name="Nunn H.S."/>
            <person name="Stevenson B.S."/>
            <person name="Bojanowski C.L."/>
            <person name="Crookes-Goodson W.J."/>
        </authorList>
    </citation>
    <scope>NUCLEOTIDE SEQUENCE [LARGE SCALE GENOMIC DNA]</scope>
    <source>
        <strain evidence="7 8">D216</strain>
    </source>
</reference>
<dbReference type="Gene3D" id="1.20.1280.50">
    <property type="match status" value="1"/>
</dbReference>
<feature type="repeat" description="WD" evidence="4">
    <location>
        <begin position="352"/>
        <end position="391"/>
    </location>
</feature>
<dbReference type="PANTHER" id="PTHR14604">
    <property type="entry name" value="WD40 REPEAT PF20"/>
    <property type="match status" value="1"/>
</dbReference>
<dbReference type="CDD" id="cd00200">
    <property type="entry name" value="WD40"/>
    <property type="match status" value="1"/>
</dbReference>
<dbReference type="OrthoDB" id="19711at2759"/>
<feature type="region of interest" description="Disordered" evidence="5">
    <location>
        <begin position="722"/>
        <end position="761"/>
    </location>
</feature>